<dbReference type="KEGG" id="cad:Curi_c06180"/>
<dbReference type="eggNOG" id="COG2378">
    <property type="taxonomic scope" value="Bacteria"/>
</dbReference>
<evidence type="ECO:0000259" key="2">
    <source>
        <dbReference type="Pfam" id="PF13280"/>
    </source>
</evidence>
<dbReference type="InterPro" id="IPR036388">
    <property type="entry name" value="WH-like_DNA-bd_sf"/>
</dbReference>
<feature type="domain" description="WYL" evidence="2">
    <location>
        <begin position="138"/>
        <end position="205"/>
    </location>
</feature>
<dbReference type="Pfam" id="PF13280">
    <property type="entry name" value="WYL"/>
    <property type="match status" value="1"/>
</dbReference>
<accession>K0AZ85</accession>
<dbReference type="EMBL" id="CP003326">
    <property type="protein sequence ID" value="AFS77691.1"/>
    <property type="molecule type" value="Genomic_DNA"/>
</dbReference>
<dbReference type="Gene3D" id="1.10.10.10">
    <property type="entry name" value="Winged helix-like DNA-binding domain superfamily/Winged helix DNA-binding domain"/>
    <property type="match status" value="1"/>
</dbReference>
<name>K0AZ85_GOTA9</name>
<feature type="domain" description="WCX" evidence="3">
    <location>
        <begin position="234"/>
        <end position="309"/>
    </location>
</feature>
<dbReference type="AlphaFoldDB" id="K0AZ85"/>
<dbReference type="Pfam" id="PF08279">
    <property type="entry name" value="HTH_11"/>
    <property type="match status" value="1"/>
</dbReference>
<dbReference type="InterPro" id="IPR057727">
    <property type="entry name" value="WCX_dom"/>
</dbReference>
<dbReference type="RefSeq" id="WP_014966828.1">
    <property type="nucleotide sequence ID" value="NC_018664.1"/>
</dbReference>
<dbReference type="Proteomes" id="UP000006094">
    <property type="component" value="Chromosome"/>
</dbReference>
<organism evidence="4 5">
    <name type="scientific">Gottschalkia acidurici (strain ATCC 7906 / DSM 604 / BCRC 14475 / CIP 104303 / KCTC 5404 / NCIMB 10678 / 9a)</name>
    <name type="common">Clostridium acidurici</name>
    <dbReference type="NCBI Taxonomy" id="1128398"/>
    <lineage>
        <taxon>Bacteria</taxon>
        <taxon>Bacillati</taxon>
        <taxon>Bacillota</taxon>
        <taxon>Tissierellia</taxon>
        <taxon>Tissierellales</taxon>
        <taxon>Gottschalkiaceae</taxon>
        <taxon>Gottschalkia</taxon>
    </lineage>
</organism>
<dbReference type="InterPro" id="IPR051534">
    <property type="entry name" value="CBASS_pafABC_assoc_protein"/>
</dbReference>
<sequence>MSRVSNALTMYFLIQGRKMISVEELARELEVSERMIKKYKVDLEMAGIYISSKLGRYGGYYLETKKGLEGIGLTEEELNALRMVKETIKSGNYHYSARFEAIVSKLLKKQDELEDISYYNKALIDSEETIIKEKSSWTDINLAINQKKKIIMKYKSLQPQKLEIKKRVVHPYGIIDYKGATYFYGYCEIREDIRFFKLSRIISYEILTETFSIKDDFNFDEVSKKLFGIFNDKTINLKLKVHYPMNEIIKEKEISETQKITEIDDKTMYFEAEMRGYTEIKSWIMSMGSNAEVIEPEELKEDILNEIENLFKIYGKTF</sequence>
<protein>
    <submittedName>
        <fullName evidence="4">Helix-turn-helix type 11 domain-containing protein</fullName>
    </submittedName>
</protein>
<dbReference type="PROSITE" id="PS52050">
    <property type="entry name" value="WYL"/>
    <property type="match status" value="1"/>
</dbReference>
<evidence type="ECO:0000313" key="4">
    <source>
        <dbReference type="EMBL" id="AFS77691.1"/>
    </source>
</evidence>
<dbReference type="InterPro" id="IPR013196">
    <property type="entry name" value="HTH_11"/>
</dbReference>
<feature type="domain" description="Helix-turn-helix type 11" evidence="1">
    <location>
        <begin position="10"/>
        <end position="60"/>
    </location>
</feature>
<proteinExistence type="predicted"/>
<keyword evidence="5" id="KW-1185">Reference proteome</keyword>
<reference evidence="4 5" key="1">
    <citation type="journal article" date="2012" name="PLoS ONE">
        <title>The purine-utilizing bacterium Clostridium acidurici 9a: a genome-guided metabolic reconsideration.</title>
        <authorList>
            <person name="Hartwich K."/>
            <person name="Poehlein A."/>
            <person name="Daniel R."/>
        </authorList>
    </citation>
    <scope>NUCLEOTIDE SEQUENCE [LARGE SCALE GENOMIC DNA]</scope>
    <source>
        <strain evidence="5">ATCC 7906 / DSM 604 / BCRC 14475 / CIP 104303 / KCTC 5404 / NCIMB 10678 / 9a</strain>
    </source>
</reference>
<dbReference type="HOGENOM" id="CLU_041141_4_2_9"/>
<dbReference type="PANTHER" id="PTHR34580">
    <property type="match status" value="1"/>
</dbReference>
<evidence type="ECO:0000259" key="3">
    <source>
        <dbReference type="Pfam" id="PF25583"/>
    </source>
</evidence>
<dbReference type="InterPro" id="IPR026881">
    <property type="entry name" value="WYL_dom"/>
</dbReference>
<evidence type="ECO:0000259" key="1">
    <source>
        <dbReference type="Pfam" id="PF08279"/>
    </source>
</evidence>
<evidence type="ECO:0000313" key="5">
    <source>
        <dbReference type="Proteomes" id="UP000006094"/>
    </source>
</evidence>
<dbReference type="OrthoDB" id="9815009at2"/>
<dbReference type="PANTHER" id="PTHR34580:SF1">
    <property type="entry name" value="PROTEIN PAFC"/>
    <property type="match status" value="1"/>
</dbReference>
<dbReference type="Pfam" id="PF25583">
    <property type="entry name" value="WCX"/>
    <property type="match status" value="1"/>
</dbReference>
<gene>
    <name evidence="4" type="ordered locus">Curi_c06180</name>
</gene>
<dbReference type="STRING" id="1128398.Curi_c06180"/>